<gene>
    <name evidence="6 7 10" type="primary">xylB</name>
    <name evidence="10" type="ORF">D7S86_22010</name>
</gene>
<protein>
    <recommendedName>
        <fullName evidence="6 7">Xylulose kinase</fullName>
        <shortName evidence="6 7">Xylulokinase</shortName>
        <ecNumber evidence="6 7">2.7.1.17</ecNumber>
    </recommendedName>
</protein>
<evidence type="ECO:0000256" key="1">
    <source>
        <dbReference type="ARBA" id="ARBA00009156"/>
    </source>
</evidence>
<comment type="catalytic activity">
    <reaction evidence="6 7">
        <text>D-xylulose + ATP = D-xylulose 5-phosphate + ADP + H(+)</text>
        <dbReference type="Rhea" id="RHEA:10964"/>
        <dbReference type="ChEBI" id="CHEBI:15378"/>
        <dbReference type="ChEBI" id="CHEBI:17140"/>
        <dbReference type="ChEBI" id="CHEBI:30616"/>
        <dbReference type="ChEBI" id="CHEBI:57737"/>
        <dbReference type="ChEBI" id="CHEBI:456216"/>
        <dbReference type="EC" id="2.7.1.17"/>
    </reaction>
</comment>
<evidence type="ECO:0000256" key="3">
    <source>
        <dbReference type="ARBA" id="ARBA00022741"/>
    </source>
</evidence>
<keyword evidence="5 6" id="KW-0067">ATP-binding</keyword>
<dbReference type="EMBL" id="RBZU01000011">
    <property type="protein sequence ID" value="RKP48676.1"/>
    <property type="molecule type" value="Genomic_DNA"/>
</dbReference>
<dbReference type="PANTHER" id="PTHR43095">
    <property type="entry name" value="SUGAR KINASE"/>
    <property type="match status" value="1"/>
</dbReference>
<evidence type="ECO:0000256" key="2">
    <source>
        <dbReference type="ARBA" id="ARBA00022679"/>
    </source>
</evidence>
<feature type="domain" description="Carbohydrate kinase FGGY C-terminal" evidence="9">
    <location>
        <begin position="253"/>
        <end position="441"/>
    </location>
</feature>
<feature type="site" description="Important for activity" evidence="6">
    <location>
        <position position="6"/>
    </location>
</feature>
<keyword evidence="3 6" id="KW-0547">Nucleotide-binding</keyword>
<evidence type="ECO:0000313" key="11">
    <source>
        <dbReference type="Proteomes" id="UP000270342"/>
    </source>
</evidence>
<dbReference type="HAMAP" id="MF_02220">
    <property type="entry name" value="XylB"/>
    <property type="match status" value="1"/>
</dbReference>
<feature type="domain" description="Carbohydrate kinase FGGY N-terminal" evidence="8">
    <location>
        <begin position="1"/>
        <end position="243"/>
    </location>
</feature>
<dbReference type="Proteomes" id="UP000270342">
    <property type="component" value="Unassembled WGS sequence"/>
</dbReference>
<comment type="function">
    <text evidence="6">Catalyzes the phosphorylation of D-xylulose to D-xylulose 5-phosphate.</text>
</comment>
<accession>A0A494XJ45</accession>
<feature type="active site" description="Proton acceptor" evidence="6">
    <location>
        <position position="236"/>
    </location>
</feature>
<dbReference type="SUPFAM" id="SSF53067">
    <property type="entry name" value="Actin-like ATPase domain"/>
    <property type="match status" value="2"/>
</dbReference>
<evidence type="ECO:0000313" key="10">
    <source>
        <dbReference type="EMBL" id="RKP48676.1"/>
    </source>
</evidence>
<sequence length="494" mass="52180">MYLGIDLGTSEVKVLLLAENGQTVGHARAPLIVSRPAPHWAEQNPHDWWRGTLDVLGALRADYPAEYRAVRAIGLSGQMHGPVLLGRDDRVLRPTVLWNDTRSALESERLARLLGTVPAIAGSQPMPGFSAPILMWLAAHEPDVFAQLDCVLLPKDYLRLKLTGERQTDPSDAAGTLWLDVARRTWSDALLEAGGMTRAQVPPILDGGAPAGYVLPSVAATLGLSPGVVVATGGGDNAASAAGIGATQRGDAFLSLGTSGVLSVIDDRSEPSPVTATHAFCHAIPARWLKVSVVLSAASCLRWVCKLTSTIEATLLQEAAALDARAMAAAPVFLPYLSGERTPHNDAYAEGVFFGLTHSTDRARLAYSVLEGVAFAAADGLLALEGSGIERPAAVSLIGGGARSAFWAQLMTDVLRLPVRVHLGGEAAAALGAARLGWIAAGASAGAVLVRPREIAACEPDPARFALLDERLQRFRELYRHVRPLFAADRARLA</sequence>
<evidence type="ECO:0000259" key="8">
    <source>
        <dbReference type="Pfam" id="PF00370"/>
    </source>
</evidence>
<dbReference type="GO" id="GO:0005524">
    <property type="term" value="F:ATP binding"/>
    <property type="evidence" value="ECO:0007669"/>
    <property type="project" value="UniProtKB-UniRule"/>
</dbReference>
<dbReference type="Pfam" id="PF02782">
    <property type="entry name" value="FGGY_C"/>
    <property type="match status" value="1"/>
</dbReference>
<dbReference type="PANTHER" id="PTHR43095:SF6">
    <property type="entry name" value="XYLULOSE KINASE"/>
    <property type="match status" value="1"/>
</dbReference>
<keyword evidence="6 7" id="KW-0859">Xylose metabolism</keyword>
<dbReference type="InterPro" id="IPR018485">
    <property type="entry name" value="FGGY_C"/>
</dbReference>
<dbReference type="GO" id="GO:0004856">
    <property type="term" value="F:D-xylulokinase activity"/>
    <property type="evidence" value="ECO:0007669"/>
    <property type="project" value="UniProtKB-UniRule"/>
</dbReference>
<evidence type="ECO:0000256" key="4">
    <source>
        <dbReference type="ARBA" id="ARBA00022777"/>
    </source>
</evidence>
<dbReference type="RefSeq" id="WP_121089333.1">
    <property type="nucleotide sequence ID" value="NZ_RBZU01000011.1"/>
</dbReference>
<dbReference type="EC" id="2.7.1.17" evidence="6 7"/>
<keyword evidence="4 6" id="KW-0418">Kinase</keyword>
<dbReference type="InterPro" id="IPR006000">
    <property type="entry name" value="Xylulokinase"/>
</dbReference>
<dbReference type="AlphaFoldDB" id="A0A494XJ45"/>
<evidence type="ECO:0000256" key="5">
    <source>
        <dbReference type="ARBA" id="ARBA00022840"/>
    </source>
</evidence>
<dbReference type="CDD" id="cd07808">
    <property type="entry name" value="ASKHA_NBD_FGGY_EcXK-like"/>
    <property type="match status" value="1"/>
</dbReference>
<name>A0A494XJ45_9BURK</name>
<feature type="binding site" evidence="6">
    <location>
        <begin position="79"/>
        <end position="80"/>
    </location>
    <ligand>
        <name>substrate</name>
    </ligand>
</feature>
<dbReference type="GO" id="GO:0005998">
    <property type="term" value="P:xylulose catabolic process"/>
    <property type="evidence" value="ECO:0007669"/>
    <property type="project" value="UniProtKB-UniRule"/>
</dbReference>
<comment type="similarity">
    <text evidence="1 6 7">Belongs to the FGGY kinase family.</text>
</comment>
<dbReference type="GO" id="GO:0042732">
    <property type="term" value="P:D-xylose metabolic process"/>
    <property type="evidence" value="ECO:0007669"/>
    <property type="project" value="UniProtKB-KW"/>
</dbReference>
<dbReference type="InterPro" id="IPR043129">
    <property type="entry name" value="ATPase_NBD"/>
</dbReference>
<keyword evidence="6 7" id="KW-0119">Carbohydrate metabolism</keyword>
<dbReference type="Pfam" id="PF00370">
    <property type="entry name" value="FGGY_N"/>
    <property type="match status" value="1"/>
</dbReference>
<proteinExistence type="inferred from homology"/>
<evidence type="ECO:0000256" key="6">
    <source>
        <dbReference type="HAMAP-Rule" id="MF_02220"/>
    </source>
</evidence>
<organism evidence="10 11">
    <name type="scientific">Pararobbsia silviterrae</name>
    <dbReference type="NCBI Taxonomy" id="1792498"/>
    <lineage>
        <taxon>Bacteria</taxon>
        <taxon>Pseudomonadati</taxon>
        <taxon>Pseudomonadota</taxon>
        <taxon>Betaproteobacteria</taxon>
        <taxon>Burkholderiales</taxon>
        <taxon>Burkholderiaceae</taxon>
        <taxon>Pararobbsia</taxon>
    </lineage>
</organism>
<dbReference type="InterPro" id="IPR018484">
    <property type="entry name" value="FGGY_N"/>
</dbReference>
<dbReference type="OrthoDB" id="9805576at2"/>
<comment type="caution">
    <text evidence="10">The sequence shown here is derived from an EMBL/GenBank/DDBJ whole genome shotgun (WGS) entry which is preliminary data.</text>
</comment>
<dbReference type="InterPro" id="IPR050406">
    <property type="entry name" value="FGGY_Carb_Kinase"/>
</dbReference>
<evidence type="ECO:0000259" key="9">
    <source>
        <dbReference type="Pfam" id="PF02782"/>
    </source>
</evidence>
<reference evidence="10 11" key="1">
    <citation type="submission" date="2018-10" db="EMBL/GenBank/DDBJ databases">
        <title>Robbsia sp. DHC34, isolated from soil.</title>
        <authorList>
            <person name="Gao Z.-H."/>
            <person name="Qiu L.-H."/>
        </authorList>
    </citation>
    <scope>NUCLEOTIDE SEQUENCE [LARGE SCALE GENOMIC DNA]</scope>
    <source>
        <strain evidence="10 11">DHC34</strain>
    </source>
</reference>
<dbReference type="InterPro" id="IPR000577">
    <property type="entry name" value="Carb_kinase_FGGY"/>
</dbReference>
<keyword evidence="2 6" id="KW-0808">Transferase</keyword>
<dbReference type="NCBIfam" id="TIGR01312">
    <property type="entry name" value="XylB"/>
    <property type="match status" value="1"/>
</dbReference>
<dbReference type="Gene3D" id="3.30.420.40">
    <property type="match status" value="2"/>
</dbReference>
<dbReference type="PIRSF" id="PIRSF000538">
    <property type="entry name" value="GlpK"/>
    <property type="match status" value="1"/>
</dbReference>
<keyword evidence="11" id="KW-1185">Reference proteome</keyword>
<evidence type="ECO:0000256" key="7">
    <source>
        <dbReference type="RuleBase" id="RU364073"/>
    </source>
</evidence>